<proteinExistence type="predicted"/>
<name>A0A0A9AXU0_ARUDO</name>
<dbReference type="AlphaFoldDB" id="A0A0A9AXU0"/>
<dbReference type="EMBL" id="GBRH01241346">
    <property type="protein sequence ID" value="JAD56549.1"/>
    <property type="molecule type" value="Transcribed_RNA"/>
</dbReference>
<organism evidence="1">
    <name type="scientific">Arundo donax</name>
    <name type="common">Giant reed</name>
    <name type="synonym">Donax arundinaceus</name>
    <dbReference type="NCBI Taxonomy" id="35708"/>
    <lineage>
        <taxon>Eukaryota</taxon>
        <taxon>Viridiplantae</taxon>
        <taxon>Streptophyta</taxon>
        <taxon>Embryophyta</taxon>
        <taxon>Tracheophyta</taxon>
        <taxon>Spermatophyta</taxon>
        <taxon>Magnoliopsida</taxon>
        <taxon>Liliopsida</taxon>
        <taxon>Poales</taxon>
        <taxon>Poaceae</taxon>
        <taxon>PACMAD clade</taxon>
        <taxon>Arundinoideae</taxon>
        <taxon>Arundineae</taxon>
        <taxon>Arundo</taxon>
    </lineage>
</organism>
<evidence type="ECO:0000313" key="1">
    <source>
        <dbReference type="EMBL" id="JAD56549.1"/>
    </source>
</evidence>
<protein>
    <submittedName>
        <fullName evidence="1">Uncharacterized protein</fullName>
    </submittedName>
</protein>
<accession>A0A0A9AXU0</accession>
<sequence length="47" mass="5287">MIGVRCRVGFANKFVRSLICWQISSDETTVAKAVADELIDAVIWFNL</sequence>
<reference evidence="1" key="2">
    <citation type="journal article" date="2015" name="Data Brief">
        <title>Shoot transcriptome of the giant reed, Arundo donax.</title>
        <authorList>
            <person name="Barrero R.A."/>
            <person name="Guerrero F.D."/>
            <person name="Moolhuijzen P."/>
            <person name="Goolsby J.A."/>
            <person name="Tidwell J."/>
            <person name="Bellgard S.E."/>
            <person name="Bellgard M.I."/>
        </authorList>
    </citation>
    <scope>NUCLEOTIDE SEQUENCE</scope>
    <source>
        <tissue evidence="1">Shoot tissue taken approximately 20 cm above the soil surface</tissue>
    </source>
</reference>
<reference evidence="1" key="1">
    <citation type="submission" date="2014-09" db="EMBL/GenBank/DDBJ databases">
        <authorList>
            <person name="Magalhaes I.L.F."/>
            <person name="Oliveira U."/>
            <person name="Santos F.R."/>
            <person name="Vidigal T.H.D.A."/>
            <person name="Brescovit A.D."/>
            <person name="Santos A.J."/>
        </authorList>
    </citation>
    <scope>NUCLEOTIDE SEQUENCE</scope>
    <source>
        <tissue evidence="1">Shoot tissue taken approximately 20 cm above the soil surface</tissue>
    </source>
</reference>